<dbReference type="InterPro" id="IPR000417">
    <property type="entry name" value="Hyethyz_kinase"/>
</dbReference>
<reference evidence="16" key="1">
    <citation type="submission" date="2018-01" db="EMBL/GenBank/DDBJ databases">
        <authorList>
            <person name="Mao J.F."/>
        </authorList>
    </citation>
    <scope>NUCLEOTIDE SEQUENCE</scope>
    <source>
        <strain evidence="16">Huo1</strain>
        <tissue evidence="16">Leaf</tissue>
    </source>
</reference>
<dbReference type="Gene3D" id="3.40.1190.20">
    <property type="match status" value="1"/>
</dbReference>
<evidence type="ECO:0000256" key="8">
    <source>
        <dbReference type="ARBA" id="ARBA00022777"/>
    </source>
</evidence>
<evidence type="ECO:0000256" key="9">
    <source>
        <dbReference type="ARBA" id="ARBA00022840"/>
    </source>
</evidence>
<dbReference type="GO" id="GO:0036172">
    <property type="term" value="P:thiamine salvage"/>
    <property type="evidence" value="ECO:0007669"/>
    <property type="project" value="UniProtKB-ARBA"/>
</dbReference>
<keyword evidence="11" id="KW-0784">Thiamine biosynthesis</keyword>
<comment type="similarity">
    <text evidence="13">Belongs to the Thz kinase family.</text>
</comment>
<name>A0A8X8Y888_SALSN</name>
<dbReference type="GO" id="GO:0000287">
    <property type="term" value="F:magnesium ion binding"/>
    <property type="evidence" value="ECO:0007669"/>
    <property type="project" value="InterPro"/>
</dbReference>
<evidence type="ECO:0000256" key="14">
    <source>
        <dbReference type="ARBA" id="ARBA00073007"/>
    </source>
</evidence>
<sequence>MHTTCYGGASETAIAIDDETLNQPETAANDEKSESWSQLAWTHLECVRNSSSAPLIQCITNLVSMDLVANVLLSAGASPGMIHSVEEIPDFTPKVRALYINVGTLTPAWLPPMKMATAVANDSKRPWVLDPVAAGASAFRLKACLELLTLGPTVVRGNGTEILVLFNGSANANFKGADSMHESTDAFEVAKSLARTYGCIVAVSGAVDIVTDGERVVGAKNGVPMLQKITETGCAVTALIAAFVAVTPSQPFEATAAALSVFGVAGELGMCSAGGPASLRMHLIDALHSLDRIAVLQRVKIANVSWYVS</sequence>
<comment type="function">
    <text evidence="12">Thiazole kinase involved in thiamine salvage pathway.</text>
</comment>
<dbReference type="EMBL" id="PNBA02000004">
    <property type="protein sequence ID" value="KAG6428220.1"/>
    <property type="molecule type" value="Genomic_DNA"/>
</dbReference>
<accession>A0A8X8Y888</accession>
<dbReference type="Proteomes" id="UP000298416">
    <property type="component" value="Unassembled WGS sequence"/>
</dbReference>
<keyword evidence="17" id="KW-1185">Reference proteome</keyword>
<dbReference type="GO" id="GO:0005524">
    <property type="term" value="F:ATP binding"/>
    <property type="evidence" value="ECO:0007669"/>
    <property type="project" value="UniProtKB-KW"/>
</dbReference>
<dbReference type="GO" id="GO:0004417">
    <property type="term" value="F:hydroxyethylthiazole kinase activity"/>
    <property type="evidence" value="ECO:0007669"/>
    <property type="project" value="UniProtKB-EC"/>
</dbReference>
<evidence type="ECO:0000256" key="4">
    <source>
        <dbReference type="ARBA" id="ARBA00012129"/>
    </source>
</evidence>
<reference evidence="16" key="2">
    <citation type="submission" date="2020-08" db="EMBL/GenBank/DDBJ databases">
        <title>Plant Genome Project.</title>
        <authorList>
            <person name="Zhang R.-G."/>
        </authorList>
    </citation>
    <scope>NUCLEOTIDE SEQUENCE</scope>
    <source>
        <strain evidence="16">Huo1</strain>
        <tissue evidence="16">Leaf</tissue>
    </source>
</reference>
<comment type="catalytic activity">
    <reaction evidence="1">
        <text>5-(2-hydroxyethyl)-4-methylthiazole + ATP = 4-methyl-5-(2-phosphooxyethyl)-thiazole + ADP + H(+)</text>
        <dbReference type="Rhea" id="RHEA:24212"/>
        <dbReference type="ChEBI" id="CHEBI:15378"/>
        <dbReference type="ChEBI" id="CHEBI:17957"/>
        <dbReference type="ChEBI" id="CHEBI:30616"/>
        <dbReference type="ChEBI" id="CHEBI:58296"/>
        <dbReference type="ChEBI" id="CHEBI:456216"/>
        <dbReference type="EC" id="2.7.1.50"/>
    </reaction>
</comment>
<dbReference type="InterPro" id="IPR029056">
    <property type="entry name" value="Ribokinase-like"/>
</dbReference>
<evidence type="ECO:0000256" key="5">
    <source>
        <dbReference type="ARBA" id="ARBA00022679"/>
    </source>
</evidence>
<evidence type="ECO:0000313" key="16">
    <source>
        <dbReference type="EMBL" id="KAG6428220.1"/>
    </source>
</evidence>
<evidence type="ECO:0000256" key="2">
    <source>
        <dbReference type="ARBA" id="ARBA00001946"/>
    </source>
</evidence>
<evidence type="ECO:0000256" key="13">
    <source>
        <dbReference type="ARBA" id="ARBA00061710"/>
    </source>
</evidence>
<keyword evidence="6" id="KW-0479">Metal-binding</keyword>
<keyword evidence="5" id="KW-0808">Transferase</keyword>
<evidence type="ECO:0000256" key="15">
    <source>
        <dbReference type="ARBA" id="ARBA00075066"/>
    </source>
</evidence>
<dbReference type="HAMAP" id="MF_00228">
    <property type="entry name" value="Thz_kinase"/>
    <property type="match status" value="1"/>
</dbReference>
<dbReference type="EC" id="2.7.1.50" evidence="4"/>
<keyword evidence="9" id="KW-0067">ATP-binding</keyword>
<dbReference type="AlphaFoldDB" id="A0A8X8Y888"/>
<keyword evidence="10" id="KW-0460">Magnesium</keyword>
<evidence type="ECO:0000256" key="6">
    <source>
        <dbReference type="ARBA" id="ARBA00022723"/>
    </source>
</evidence>
<evidence type="ECO:0000256" key="1">
    <source>
        <dbReference type="ARBA" id="ARBA00001771"/>
    </source>
</evidence>
<dbReference type="CDD" id="cd01170">
    <property type="entry name" value="THZ_kinase"/>
    <property type="match status" value="1"/>
</dbReference>
<comment type="caution">
    <text evidence="16">The sequence shown here is derived from an EMBL/GenBank/DDBJ whole genome shotgun (WGS) entry which is preliminary data.</text>
</comment>
<protein>
    <recommendedName>
        <fullName evidence="14">Hydroxyethylthiazole kinase</fullName>
        <ecNumber evidence="4">2.7.1.50</ecNumber>
    </recommendedName>
    <alternativeName>
        <fullName evidence="15">4-methyl-5-beta-hydroxyethylthiazole kinase</fullName>
    </alternativeName>
</protein>
<dbReference type="SUPFAM" id="SSF53613">
    <property type="entry name" value="Ribokinase-like"/>
    <property type="match status" value="1"/>
</dbReference>
<dbReference type="Pfam" id="PF02110">
    <property type="entry name" value="HK"/>
    <property type="match status" value="1"/>
</dbReference>
<evidence type="ECO:0000256" key="3">
    <source>
        <dbReference type="ARBA" id="ARBA00004868"/>
    </source>
</evidence>
<proteinExistence type="inferred from homology"/>
<evidence type="ECO:0000256" key="7">
    <source>
        <dbReference type="ARBA" id="ARBA00022741"/>
    </source>
</evidence>
<gene>
    <name evidence="16" type="ORF">SASPL_112471</name>
</gene>
<dbReference type="PRINTS" id="PR01099">
    <property type="entry name" value="HYETHTZKNASE"/>
</dbReference>
<evidence type="ECO:0000256" key="12">
    <source>
        <dbReference type="ARBA" id="ARBA00053468"/>
    </source>
</evidence>
<keyword evidence="7" id="KW-0547">Nucleotide-binding</keyword>
<dbReference type="PIRSF" id="PIRSF000513">
    <property type="entry name" value="Thz_kinase"/>
    <property type="match status" value="1"/>
</dbReference>
<evidence type="ECO:0000256" key="10">
    <source>
        <dbReference type="ARBA" id="ARBA00022842"/>
    </source>
</evidence>
<dbReference type="OrthoDB" id="4994at2759"/>
<evidence type="ECO:0000256" key="11">
    <source>
        <dbReference type="ARBA" id="ARBA00022977"/>
    </source>
</evidence>
<keyword evidence="8" id="KW-0418">Kinase</keyword>
<dbReference type="FunFam" id="3.40.1190.20:FF:000015">
    <property type="entry name" value="Hydroxyethylthiazole kinase"/>
    <property type="match status" value="1"/>
</dbReference>
<comment type="cofactor">
    <cofactor evidence="2">
        <name>Mg(2+)</name>
        <dbReference type="ChEBI" id="CHEBI:18420"/>
    </cofactor>
</comment>
<organism evidence="16">
    <name type="scientific">Salvia splendens</name>
    <name type="common">Scarlet sage</name>
    <dbReference type="NCBI Taxonomy" id="180675"/>
    <lineage>
        <taxon>Eukaryota</taxon>
        <taxon>Viridiplantae</taxon>
        <taxon>Streptophyta</taxon>
        <taxon>Embryophyta</taxon>
        <taxon>Tracheophyta</taxon>
        <taxon>Spermatophyta</taxon>
        <taxon>Magnoliopsida</taxon>
        <taxon>eudicotyledons</taxon>
        <taxon>Gunneridae</taxon>
        <taxon>Pentapetalae</taxon>
        <taxon>asterids</taxon>
        <taxon>lamiids</taxon>
        <taxon>Lamiales</taxon>
        <taxon>Lamiaceae</taxon>
        <taxon>Nepetoideae</taxon>
        <taxon>Mentheae</taxon>
        <taxon>Salviinae</taxon>
        <taxon>Salvia</taxon>
        <taxon>Salvia subgen. Calosphace</taxon>
        <taxon>core Calosphace</taxon>
    </lineage>
</organism>
<evidence type="ECO:0000313" key="17">
    <source>
        <dbReference type="Proteomes" id="UP000298416"/>
    </source>
</evidence>
<comment type="pathway">
    <text evidence="3">Cofactor biosynthesis; thiamine diphosphate biosynthesis; 4-methyl-5-(2-phosphoethyl)-thiazole from 5-(2-hydroxyethyl)-4-methylthiazole: step 1/1.</text>
</comment>
<dbReference type="NCBIfam" id="NF006830">
    <property type="entry name" value="PRK09355.1"/>
    <property type="match status" value="1"/>
</dbReference>